<dbReference type="PROSITE" id="PS51186">
    <property type="entry name" value="GNAT"/>
    <property type="match status" value="1"/>
</dbReference>
<dbReference type="Proteomes" id="UP000319555">
    <property type="component" value="Unassembled WGS sequence"/>
</dbReference>
<evidence type="ECO:0000313" key="4">
    <source>
        <dbReference type="EMBL" id="SMO48372.1"/>
    </source>
</evidence>
<keyword evidence="2" id="KW-0012">Acyltransferase</keyword>
<evidence type="ECO:0000256" key="2">
    <source>
        <dbReference type="ARBA" id="ARBA00023315"/>
    </source>
</evidence>
<keyword evidence="1 4" id="KW-0808">Transferase</keyword>
<sequence length="208" mass="22914">MTVLVQPASKSVPPEALADLLWSTDPKLNGYIFGKMDVLLKIIGTEWPAQLGLYSFKHAFTAMHRGKVAGLLIGQTEEEYAANFDFSVDHQANALGEDEARHLKSALHWMDRLFPAPRQNSYYILEFAVNPDMQGTGIASQLFAIATKRALAGGCNQICLDVAANNEAVSFYEHIGFSVEIESRVPVLDDEHGIGMHLHMVLEIGQSD</sequence>
<dbReference type="SUPFAM" id="SSF55729">
    <property type="entry name" value="Acyl-CoA N-acyltransferases (Nat)"/>
    <property type="match status" value="1"/>
</dbReference>
<dbReference type="CDD" id="cd04301">
    <property type="entry name" value="NAT_SF"/>
    <property type="match status" value="1"/>
</dbReference>
<reference evidence="4 5" key="1">
    <citation type="submission" date="2017-05" db="EMBL/GenBank/DDBJ databases">
        <authorList>
            <person name="Varghese N."/>
            <person name="Submissions S."/>
        </authorList>
    </citation>
    <scope>NUCLEOTIDE SEQUENCE [LARGE SCALE GENOMIC DNA]</scope>
    <source>
        <strain evidence="4 5">DSM 28009</strain>
    </source>
</reference>
<dbReference type="InterPro" id="IPR000182">
    <property type="entry name" value="GNAT_dom"/>
</dbReference>
<name>A0A521BMP4_9RHOB</name>
<protein>
    <submittedName>
        <fullName evidence="4">Acetyltransferase (GNAT) family protein</fullName>
    </submittedName>
</protein>
<dbReference type="Gene3D" id="3.40.630.30">
    <property type="match status" value="1"/>
</dbReference>
<accession>A0A521BMP4</accession>
<evidence type="ECO:0000259" key="3">
    <source>
        <dbReference type="PROSITE" id="PS51186"/>
    </source>
</evidence>
<organism evidence="4 5">
    <name type="scientific">Ruegeria faecimaris</name>
    <dbReference type="NCBI Taxonomy" id="686389"/>
    <lineage>
        <taxon>Bacteria</taxon>
        <taxon>Pseudomonadati</taxon>
        <taxon>Pseudomonadota</taxon>
        <taxon>Alphaproteobacteria</taxon>
        <taxon>Rhodobacterales</taxon>
        <taxon>Roseobacteraceae</taxon>
        <taxon>Ruegeria</taxon>
    </lineage>
</organism>
<dbReference type="OrthoDB" id="7830428at2"/>
<dbReference type="GO" id="GO:0016747">
    <property type="term" value="F:acyltransferase activity, transferring groups other than amino-acyl groups"/>
    <property type="evidence" value="ECO:0007669"/>
    <property type="project" value="InterPro"/>
</dbReference>
<dbReference type="EMBL" id="FXTE01000001">
    <property type="protein sequence ID" value="SMO48372.1"/>
    <property type="molecule type" value="Genomic_DNA"/>
</dbReference>
<keyword evidence="5" id="KW-1185">Reference proteome</keyword>
<dbReference type="Pfam" id="PF00583">
    <property type="entry name" value="Acetyltransf_1"/>
    <property type="match status" value="1"/>
</dbReference>
<dbReference type="PANTHER" id="PTHR43420">
    <property type="entry name" value="ACETYLTRANSFERASE"/>
    <property type="match status" value="1"/>
</dbReference>
<feature type="domain" description="N-acetyltransferase" evidence="3">
    <location>
        <begin position="26"/>
        <end position="205"/>
    </location>
</feature>
<proteinExistence type="predicted"/>
<dbReference type="RefSeq" id="WP_142634546.1">
    <property type="nucleotide sequence ID" value="NZ_FXTE01000001.1"/>
</dbReference>
<gene>
    <name evidence="4" type="ORF">SAMN06265380_101972</name>
</gene>
<evidence type="ECO:0000256" key="1">
    <source>
        <dbReference type="ARBA" id="ARBA00022679"/>
    </source>
</evidence>
<dbReference type="InterPro" id="IPR016181">
    <property type="entry name" value="Acyl_CoA_acyltransferase"/>
</dbReference>
<dbReference type="InterPro" id="IPR050680">
    <property type="entry name" value="YpeA/RimI_acetyltransf"/>
</dbReference>
<dbReference type="AlphaFoldDB" id="A0A521BMP4"/>
<evidence type="ECO:0000313" key="5">
    <source>
        <dbReference type="Proteomes" id="UP000319555"/>
    </source>
</evidence>